<reference evidence="1 2" key="1">
    <citation type="submission" date="2019-11" db="EMBL/GenBank/DDBJ databases">
        <title>Whole-genome sequence of a Rhodoblastus acidophilus DSM 142.</title>
        <authorList>
            <person name="Kyndt J.A."/>
            <person name="Meyer T.E."/>
        </authorList>
    </citation>
    <scope>NUCLEOTIDE SEQUENCE [LARGE SCALE GENOMIC DNA]</scope>
    <source>
        <strain evidence="1 2">DSM 142</strain>
    </source>
</reference>
<evidence type="ECO:0000313" key="1">
    <source>
        <dbReference type="EMBL" id="MTV32254.1"/>
    </source>
</evidence>
<evidence type="ECO:0000313" key="2">
    <source>
        <dbReference type="Proteomes" id="UP000439113"/>
    </source>
</evidence>
<dbReference type="AlphaFoldDB" id="A0A6N8DTT3"/>
<protein>
    <submittedName>
        <fullName evidence="1">Uncharacterized protein</fullName>
    </submittedName>
</protein>
<comment type="caution">
    <text evidence="1">The sequence shown here is derived from an EMBL/GenBank/DDBJ whole genome shotgun (WGS) entry which is preliminary data.</text>
</comment>
<accession>A0A6N8DTT3</accession>
<dbReference type="RefSeq" id="WP_155446938.1">
    <property type="nucleotide sequence ID" value="NZ_JAOQNR010000011.1"/>
</dbReference>
<proteinExistence type="predicted"/>
<dbReference type="InterPro" id="IPR006311">
    <property type="entry name" value="TAT_signal"/>
</dbReference>
<dbReference type="Proteomes" id="UP000439113">
    <property type="component" value="Unassembled WGS sequence"/>
</dbReference>
<name>A0A6N8DTT3_RHOAC</name>
<gene>
    <name evidence="1" type="ORF">GJ654_14790</name>
</gene>
<dbReference type="PROSITE" id="PS51318">
    <property type="entry name" value="TAT"/>
    <property type="match status" value="1"/>
</dbReference>
<dbReference type="EMBL" id="WNKS01000014">
    <property type="protein sequence ID" value="MTV32254.1"/>
    <property type="molecule type" value="Genomic_DNA"/>
</dbReference>
<organism evidence="1 2">
    <name type="scientific">Rhodoblastus acidophilus</name>
    <name type="common">Rhodopseudomonas acidophila</name>
    <dbReference type="NCBI Taxonomy" id="1074"/>
    <lineage>
        <taxon>Bacteria</taxon>
        <taxon>Pseudomonadati</taxon>
        <taxon>Pseudomonadota</taxon>
        <taxon>Alphaproteobacteria</taxon>
        <taxon>Hyphomicrobiales</taxon>
        <taxon>Rhodoblastaceae</taxon>
        <taxon>Rhodoblastus</taxon>
    </lineage>
</organism>
<sequence>MDTMDRRKLICGGLIAAATLVLPTGGEAMPIHASVAAPADPSISKAQVVVVGPRRRRWVCWWRRGRRICGWRWI</sequence>